<dbReference type="Gene3D" id="1.10.238.10">
    <property type="entry name" value="EF-hand"/>
    <property type="match status" value="1"/>
</dbReference>
<comment type="caution">
    <text evidence="4">The sequence shown here is derived from an EMBL/GenBank/DDBJ whole genome shotgun (WGS) entry which is preliminary data.</text>
</comment>
<dbReference type="Gene3D" id="1.10.238.200">
    <property type="entry name" value="Cullin, PONY binding domain"/>
    <property type="match status" value="1"/>
</dbReference>
<dbReference type="PANTHER" id="PTHR12281:SF12">
    <property type="entry name" value="DEFECTIVE IN CULLIN NEDDYLATION PROTEIN"/>
    <property type="match status" value="1"/>
</dbReference>
<reference evidence="4 5" key="1">
    <citation type="journal article" date="2020" name="ISME J.">
        <title>Uncovering the hidden diversity of litter-decomposition mechanisms in mushroom-forming fungi.</title>
        <authorList>
            <person name="Floudas D."/>
            <person name="Bentzer J."/>
            <person name="Ahren D."/>
            <person name="Johansson T."/>
            <person name="Persson P."/>
            <person name="Tunlid A."/>
        </authorList>
    </citation>
    <scope>NUCLEOTIDE SEQUENCE [LARGE SCALE GENOMIC DNA]</scope>
    <source>
        <strain evidence="4 5">CBS 101986</strain>
    </source>
</reference>
<accession>A0A8H5FBD8</accession>
<dbReference type="InterPro" id="IPR014764">
    <property type="entry name" value="DCN-prot"/>
</dbReference>
<name>A0A8H5FBD8_9AGAR</name>
<organism evidence="4 5">
    <name type="scientific">Psilocybe cf. subviscida</name>
    <dbReference type="NCBI Taxonomy" id="2480587"/>
    <lineage>
        <taxon>Eukaryota</taxon>
        <taxon>Fungi</taxon>
        <taxon>Dikarya</taxon>
        <taxon>Basidiomycota</taxon>
        <taxon>Agaricomycotina</taxon>
        <taxon>Agaricomycetes</taxon>
        <taxon>Agaricomycetidae</taxon>
        <taxon>Agaricales</taxon>
        <taxon>Agaricineae</taxon>
        <taxon>Strophariaceae</taxon>
        <taxon>Psilocybe</taxon>
    </lineage>
</organism>
<dbReference type="AlphaFoldDB" id="A0A8H5FBD8"/>
<evidence type="ECO:0000256" key="2">
    <source>
        <dbReference type="SAM" id="MobiDB-lite"/>
    </source>
</evidence>
<gene>
    <name evidence="4" type="ORF">D9619_005606</name>
</gene>
<feature type="region of interest" description="Disordered" evidence="2">
    <location>
        <begin position="17"/>
        <end position="62"/>
    </location>
</feature>
<dbReference type="Proteomes" id="UP000567179">
    <property type="component" value="Unassembled WGS sequence"/>
</dbReference>
<dbReference type="GO" id="GO:0031624">
    <property type="term" value="F:ubiquitin conjugating enzyme binding"/>
    <property type="evidence" value="ECO:0007669"/>
    <property type="project" value="TreeGrafter"/>
</dbReference>
<protein>
    <recommendedName>
        <fullName evidence="1">Defective in cullin neddylation protein</fullName>
    </recommendedName>
</protein>
<dbReference type="GO" id="GO:0045116">
    <property type="term" value="P:protein neddylation"/>
    <property type="evidence" value="ECO:0007669"/>
    <property type="project" value="TreeGrafter"/>
</dbReference>
<dbReference type="InterPro" id="IPR042460">
    <property type="entry name" value="DCN1-like_PONY"/>
</dbReference>
<dbReference type="Pfam" id="PF03556">
    <property type="entry name" value="Cullin_binding"/>
    <property type="match status" value="1"/>
</dbReference>
<proteinExistence type="predicted"/>
<dbReference type="PROSITE" id="PS51229">
    <property type="entry name" value="DCUN1"/>
    <property type="match status" value="1"/>
</dbReference>
<keyword evidence="5" id="KW-1185">Reference proteome</keyword>
<dbReference type="InterPro" id="IPR005176">
    <property type="entry name" value="PONY_dom"/>
</dbReference>
<evidence type="ECO:0000259" key="3">
    <source>
        <dbReference type="PROSITE" id="PS51229"/>
    </source>
</evidence>
<evidence type="ECO:0000313" key="4">
    <source>
        <dbReference type="EMBL" id="KAF5330402.1"/>
    </source>
</evidence>
<dbReference type="GO" id="GO:0097602">
    <property type="term" value="F:cullin family protein binding"/>
    <property type="evidence" value="ECO:0007669"/>
    <property type="project" value="TreeGrafter"/>
</dbReference>
<dbReference type="OrthoDB" id="27198at2759"/>
<feature type="domain" description="DCUN1" evidence="3">
    <location>
        <begin position="62"/>
        <end position="278"/>
    </location>
</feature>
<dbReference type="GO" id="GO:0032182">
    <property type="term" value="F:ubiquitin-like protein binding"/>
    <property type="evidence" value="ECO:0007669"/>
    <property type="project" value="TreeGrafter"/>
</dbReference>
<feature type="compositionally biased region" description="Low complexity" evidence="2">
    <location>
        <begin position="45"/>
        <end position="54"/>
    </location>
</feature>
<sequence length="295" mass="32335">MRFSALFCCGSTHVKSVHSDEEPTANRKPISQKVAPPVTSEPVHTAPATKAPAPKKQKSEPFTPARALALFSTYADKDEADVIGPEGYQQLCSDANMNLEGTQPLILAWQIGTSEMGKITKDEWVKWTNTVKISSVDSLALVVSDLDQLLMSGKAPAKATSKSQDYDKTAFSSYVVDSKGTFQKFYSFCFNLTKAPQSKNIEMETSVAMWGVLLVPKYPVMADVLQFISEKQGVYRGTNKDLWGMMLEFCESVSPDLHDFEADGAWPTLLDDFYGWKKAKGGAGNPESDGMAVES</sequence>
<evidence type="ECO:0000313" key="5">
    <source>
        <dbReference type="Proteomes" id="UP000567179"/>
    </source>
</evidence>
<dbReference type="PANTHER" id="PTHR12281">
    <property type="entry name" value="RP42 RELATED"/>
    <property type="match status" value="1"/>
</dbReference>
<dbReference type="EMBL" id="JAACJJ010000001">
    <property type="protein sequence ID" value="KAF5330402.1"/>
    <property type="molecule type" value="Genomic_DNA"/>
</dbReference>
<evidence type="ECO:0000256" key="1">
    <source>
        <dbReference type="RuleBase" id="RU410713"/>
    </source>
</evidence>
<dbReference type="GO" id="GO:0000151">
    <property type="term" value="C:ubiquitin ligase complex"/>
    <property type="evidence" value="ECO:0007669"/>
    <property type="project" value="TreeGrafter"/>
</dbReference>
<comment type="function">
    <text evidence="1">Neddylation of cullins play an essential role in the regulation of SCF-type complexes activity.</text>
</comment>